<evidence type="ECO:0000256" key="9">
    <source>
        <dbReference type="ARBA" id="ARBA00022946"/>
    </source>
</evidence>
<evidence type="ECO:0000313" key="27">
    <source>
        <dbReference type="Proteomes" id="UP001154312"/>
    </source>
</evidence>
<keyword evidence="11" id="KW-0472">Membrane</keyword>
<name>A0A9X4H1L8_9FIRM</name>
<evidence type="ECO:0000256" key="23">
    <source>
        <dbReference type="ARBA" id="ARBA00048180"/>
    </source>
</evidence>
<dbReference type="SUPFAM" id="SSF54637">
    <property type="entry name" value="Thioesterase/thiol ester dehydrase-isomerase"/>
    <property type="match status" value="1"/>
</dbReference>
<dbReference type="InterPro" id="IPR029069">
    <property type="entry name" value="HotDog_dom_sf"/>
</dbReference>
<dbReference type="GO" id="GO:0016787">
    <property type="term" value="F:hydrolase activity"/>
    <property type="evidence" value="ECO:0007669"/>
    <property type="project" value="UniProtKB-KW"/>
</dbReference>
<comment type="catalytic activity">
    <reaction evidence="20">
        <text>hexadecanoyl-CoA + H2O = hexadecanoate + CoA + H(+)</text>
        <dbReference type="Rhea" id="RHEA:16645"/>
        <dbReference type="ChEBI" id="CHEBI:7896"/>
        <dbReference type="ChEBI" id="CHEBI:15377"/>
        <dbReference type="ChEBI" id="CHEBI:15378"/>
        <dbReference type="ChEBI" id="CHEBI:57287"/>
        <dbReference type="ChEBI" id="CHEBI:57379"/>
        <dbReference type="EC" id="3.1.2.2"/>
    </reaction>
    <physiologicalReaction direction="left-to-right" evidence="20">
        <dbReference type="Rhea" id="RHEA:16646"/>
    </physiologicalReaction>
</comment>
<evidence type="ECO:0000256" key="18">
    <source>
        <dbReference type="ARBA" id="ARBA00043210"/>
    </source>
</evidence>
<evidence type="ECO:0000256" key="22">
    <source>
        <dbReference type="ARBA" id="ARBA00048074"/>
    </source>
</evidence>
<comment type="catalytic activity">
    <reaction evidence="19">
        <text>octanoyl-CoA + H2O = octanoate + CoA + H(+)</text>
        <dbReference type="Rhea" id="RHEA:30143"/>
        <dbReference type="ChEBI" id="CHEBI:15377"/>
        <dbReference type="ChEBI" id="CHEBI:15378"/>
        <dbReference type="ChEBI" id="CHEBI:25646"/>
        <dbReference type="ChEBI" id="CHEBI:57287"/>
        <dbReference type="ChEBI" id="CHEBI:57386"/>
    </reaction>
    <physiologicalReaction direction="left-to-right" evidence="19">
        <dbReference type="Rhea" id="RHEA:30144"/>
    </physiologicalReaction>
</comment>
<comment type="catalytic activity">
    <reaction evidence="22">
        <text>dodecanoyl-CoA + H2O = dodecanoate + CoA + H(+)</text>
        <dbReference type="Rhea" id="RHEA:30135"/>
        <dbReference type="ChEBI" id="CHEBI:15377"/>
        <dbReference type="ChEBI" id="CHEBI:15378"/>
        <dbReference type="ChEBI" id="CHEBI:18262"/>
        <dbReference type="ChEBI" id="CHEBI:57287"/>
        <dbReference type="ChEBI" id="CHEBI:57375"/>
    </reaction>
    <physiologicalReaction direction="left-to-right" evidence="22">
        <dbReference type="Rhea" id="RHEA:30136"/>
    </physiologicalReaction>
</comment>
<comment type="caution">
    <text evidence="26">The sequence shown here is derived from an EMBL/GenBank/DDBJ whole genome shotgun (WGS) entry which is preliminary data.</text>
</comment>
<comment type="catalytic activity">
    <reaction evidence="14">
        <text>(9Z)-octadecenoyl-CoA + H2O = (9Z)-octadecenoate + CoA + H(+)</text>
        <dbReference type="Rhea" id="RHEA:40139"/>
        <dbReference type="ChEBI" id="CHEBI:15377"/>
        <dbReference type="ChEBI" id="CHEBI:15378"/>
        <dbReference type="ChEBI" id="CHEBI:30823"/>
        <dbReference type="ChEBI" id="CHEBI:57287"/>
        <dbReference type="ChEBI" id="CHEBI:57387"/>
    </reaction>
    <physiologicalReaction direction="left-to-right" evidence="14">
        <dbReference type="Rhea" id="RHEA:40140"/>
    </physiologicalReaction>
</comment>
<evidence type="ECO:0000259" key="25">
    <source>
        <dbReference type="Pfam" id="PF03061"/>
    </source>
</evidence>
<proteinExistence type="inferred from homology"/>
<keyword evidence="7" id="KW-0378">Hydrolase</keyword>
<keyword evidence="9" id="KW-0809">Transit peptide</keyword>
<comment type="catalytic activity">
    <reaction evidence="23">
        <text>tetradecanoyl-CoA + H2O = tetradecanoate + CoA + H(+)</text>
        <dbReference type="Rhea" id="RHEA:40119"/>
        <dbReference type="ChEBI" id="CHEBI:15377"/>
        <dbReference type="ChEBI" id="CHEBI:15378"/>
        <dbReference type="ChEBI" id="CHEBI:30807"/>
        <dbReference type="ChEBI" id="CHEBI:57287"/>
        <dbReference type="ChEBI" id="CHEBI:57385"/>
    </reaction>
    <physiologicalReaction direction="left-to-right" evidence="23">
        <dbReference type="Rhea" id="RHEA:40120"/>
    </physiologicalReaction>
</comment>
<dbReference type="Gene3D" id="3.10.129.10">
    <property type="entry name" value="Hotdog Thioesterase"/>
    <property type="match status" value="1"/>
</dbReference>
<evidence type="ECO:0000256" key="2">
    <source>
        <dbReference type="ARBA" id="ARBA00004496"/>
    </source>
</evidence>
<evidence type="ECO:0000256" key="15">
    <source>
        <dbReference type="ARBA" id="ARBA00038456"/>
    </source>
</evidence>
<gene>
    <name evidence="26" type="ORF">L7E55_07420</name>
</gene>
<evidence type="ECO:0000256" key="11">
    <source>
        <dbReference type="ARBA" id="ARBA00023136"/>
    </source>
</evidence>
<comment type="catalytic activity">
    <reaction evidence="13">
        <text>(5Z,8Z,11Z,14Z)-eicosatetraenoyl-CoA + H2O = (5Z,8Z,11Z,14Z)-eicosatetraenoate + CoA + H(+)</text>
        <dbReference type="Rhea" id="RHEA:40151"/>
        <dbReference type="ChEBI" id="CHEBI:15377"/>
        <dbReference type="ChEBI" id="CHEBI:15378"/>
        <dbReference type="ChEBI" id="CHEBI:32395"/>
        <dbReference type="ChEBI" id="CHEBI:57287"/>
        <dbReference type="ChEBI" id="CHEBI:57368"/>
    </reaction>
    <physiologicalReaction direction="left-to-right" evidence="13">
        <dbReference type="Rhea" id="RHEA:40152"/>
    </physiologicalReaction>
</comment>
<keyword evidence="12" id="KW-0966">Cell projection</keyword>
<evidence type="ECO:0000256" key="8">
    <source>
        <dbReference type="ARBA" id="ARBA00022832"/>
    </source>
</evidence>
<comment type="catalytic activity">
    <reaction evidence="21">
        <text>decanoyl-CoA + H2O = decanoate + CoA + H(+)</text>
        <dbReference type="Rhea" id="RHEA:40059"/>
        <dbReference type="ChEBI" id="CHEBI:15377"/>
        <dbReference type="ChEBI" id="CHEBI:15378"/>
        <dbReference type="ChEBI" id="CHEBI:27689"/>
        <dbReference type="ChEBI" id="CHEBI:57287"/>
        <dbReference type="ChEBI" id="CHEBI:61430"/>
    </reaction>
    <physiologicalReaction direction="left-to-right" evidence="21">
        <dbReference type="Rhea" id="RHEA:40060"/>
    </physiologicalReaction>
</comment>
<dbReference type="GO" id="GO:0006631">
    <property type="term" value="P:fatty acid metabolic process"/>
    <property type="evidence" value="ECO:0007669"/>
    <property type="project" value="UniProtKB-KW"/>
</dbReference>
<dbReference type="GO" id="GO:0016020">
    <property type="term" value="C:membrane"/>
    <property type="evidence" value="ECO:0007669"/>
    <property type="project" value="UniProtKB-SubCell"/>
</dbReference>
<sequence>MAKFLREDNMCFACSARNPIGLKLKFEQDGDICRTYFLAGPEHQGWNGVLHGGLVATLLDEVMAQWLWVRDIITMTAEITTRYSKAVPVGVKLTLEANMLSDRGRLVEMAGRLILPDGTVAARAKAKFLKMDPEKMSKGELKLEQNRGRGTAEEKPDK</sequence>
<evidence type="ECO:0000256" key="14">
    <source>
        <dbReference type="ARBA" id="ARBA00037002"/>
    </source>
</evidence>
<comment type="subcellular location">
    <subcellularLocation>
        <location evidence="3">Cell projection</location>
        <location evidence="3">Ruffle membrane</location>
    </subcellularLocation>
    <subcellularLocation>
        <location evidence="2">Cytoplasm</location>
    </subcellularLocation>
    <subcellularLocation>
        <location evidence="1">Membrane</location>
        <topology evidence="1">Peripheral membrane protein</topology>
    </subcellularLocation>
</comment>
<protein>
    <recommendedName>
        <fullName evidence="17">Acyl-coenzyme A thioesterase THEM4</fullName>
        <ecNumber evidence="16">3.1.2.2</ecNumber>
    </recommendedName>
    <alternativeName>
        <fullName evidence="18">Thioesterase superfamily member 4</fullName>
    </alternativeName>
</protein>
<organism evidence="26 27">
    <name type="scientific">Pelotomaculum isophthalicicum JI</name>
    <dbReference type="NCBI Taxonomy" id="947010"/>
    <lineage>
        <taxon>Bacteria</taxon>
        <taxon>Bacillati</taxon>
        <taxon>Bacillota</taxon>
        <taxon>Clostridia</taxon>
        <taxon>Eubacteriales</taxon>
        <taxon>Desulfotomaculaceae</taxon>
        <taxon>Pelotomaculum</taxon>
    </lineage>
</organism>
<keyword evidence="5" id="KW-0963">Cytoplasm</keyword>
<dbReference type="CDD" id="cd03443">
    <property type="entry name" value="PaaI_thioesterase"/>
    <property type="match status" value="1"/>
</dbReference>
<evidence type="ECO:0000256" key="24">
    <source>
        <dbReference type="SAM" id="MobiDB-lite"/>
    </source>
</evidence>
<dbReference type="GO" id="GO:0005737">
    <property type="term" value="C:cytoplasm"/>
    <property type="evidence" value="ECO:0007669"/>
    <property type="project" value="UniProtKB-SubCell"/>
</dbReference>
<dbReference type="InterPro" id="IPR052365">
    <property type="entry name" value="THEM4/THEM5_acyl-CoA_thioest"/>
</dbReference>
<dbReference type="AlphaFoldDB" id="A0A9X4H1L8"/>
<dbReference type="RefSeq" id="WP_277443482.1">
    <property type="nucleotide sequence ID" value="NZ_JAKOAV010000011.1"/>
</dbReference>
<comment type="similarity">
    <text evidence="15">Belongs to the THEM4/THEM5 thioesterase family.</text>
</comment>
<keyword evidence="27" id="KW-1185">Reference proteome</keyword>
<evidence type="ECO:0000256" key="12">
    <source>
        <dbReference type="ARBA" id="ARBA00023273"/>
    </source>
</evidence>
<evidence type="ECO:0000256" key="13">
    <source>
        <dbReference type="ARBA" id="ARBA00035852"/>
    </source>
</evidence>
<feature type="region of interest" description="Disordered" evidence="24">
    <location>
        <begin position="137"/>
        <end position="158"/>
    </location>
</feature>
<dbReference type="Pfam" id="PF03061">
    <property type="entry name" value="4HBT"/>
    <property type="match status" value="1"/>
</dbReference>
<evidence type="ECO:0000256" key="7">
    <source>
        <dbReference type="ARBA" id="ARBA00022801"/>
    </source>
</evidence>
<evidence type="ECO:0000256" key="16">
    <source>
        <dbReference type="ARBA" id="ARBA00038848"/>
    </source>
</evidence>
<dbReference type="EMBL" id="JAKOAV010000011">
    <property type="protein sequence ID" value="MDF9408190.1"/>
    <property type="molecule type" value="Genomic_DNA"/>
</dbReference>
<feature type="domain" description="Thioesterase" evidence="25">
    <location>
        <begin position="47"/>
        <end position="121"/>
    </location>
</feature>
<evidence type="ECO:0000256" key="1">
    <source>
        <dbReference type="ARBA" id="ARBA00004170"/>
    </source>
</evidence>
<evidence type="ECO:0000256" key="21">
    <source>
        <dbReference type="ARBA" id="ARBA00047969"/>
    </source>
</evidence>
<keyword evidence="6" id="KW-0053">Apoptosis</keyword>
<dbReference type="EC" id="3.1.2.2" evidence="16"/>
<evidence type="ECO:0000313" key="26">
    <source>
        <dbReference type="EMBL" id="MDF9408190.1"/>
    </source>
</evidence>
<keyword evidence="10" id="KW-0443">Lipid metabolism</keyword>
<evidence type="ECO:0000256" key="4">
    <source>
        <dbReference type="ARBA" id="ARBA00022475"/>
    </source>
</evidence>
<evidence type="ECO:0000256" key="6">
    <source>
        <dbReference type="ARBA" id="ARBA00022703"/>
    </source>
</evidence>
<reference evidence="26" key="1">
    <citation type="submission" date="2022-02" db="EMBL/GenBank/DDBJ databases">
        <authorList>
            <person name="Leng L."/>
        </authorList>
    </citation>
    <scope>NUCLEOTIDE SEQUENCE</scope>
    <source>
        <strain evidence="26">JI</strain>
    </source>
</reference>
<keyword evidence="8" id="KW-0276">Fatty acid metabolism</keyword>
<dbReference type="PANTHER" id="PTHR12418:SF19">
    <property type="entry name" value="ACYL-COENZYME A THIOESTERASE THEM4"/>
    <property type="match status" value="1"/>
</dbReference>
<accession>A0A9X4H1L8</accession>
<evidence type="ECO:0000256" key="10">
    <source>
        <dbReference type="ARBA" id="ARBA00023098"/>
    </source>
</evidence>
<evidence type="ECO:0000256" key="5">
    <source>
        <dbReference type="ARBA" id="ARBA00022490"/>
    </source>
</evidence>
<dbReference type="InterPro" id="IPR006683">
    <property type="entry name" value="Thioestr_dom"/>
</dbReference>
<keyword evidence="4" id="KW-1003">Cell membrane</keyword>
<dbReference type="Proteomes" id="UP001154312">
    <property type="component" value="Unassembled WGS sequence"/>
</dbReference>
<evidence type="ECO:0000256" key="19">
    <source>
        <dbReference type="ARBA" id="ARBA00047588"/>
    </source>
</evidence>
<evidence type="ECO:0000256" key="20">
    <source>
        <dbReference type="ARBA" id="ARBA00047734"/>
    </source>
</evidence>
<evidence type="ECO:0000256" key="17">
    <source>
        <dbReference type="ARBA" id="ARBA00040123"/>
    </source>
</evidence>
<evidence type="ECO:0000256" key="3">
    <source>
        <dbReference type="ARBA" id="ARBA00004632"/>
    </source>
</evidence>
<dbReference type="PANTHER" id="PTHR12418">
    <property type="entry name" value="ACYL-COENZYME A THIOESTERASE THEM4"/>
    <property type="match status" value="1"/>
</dbReference>